<organism evidence="4 5">
    <name type="scientific">Periplaneta americana</name>
    <name type="common">American cockroach</name>
    <name type="synonym">Blatta americana</name>
    <dbReference type="NCBI Taxonomy" id="6978"/>
    <lineage>
        <taxon>Eukaryota</taxon>
        <taxon>Metazoa</taxon>
        <taxon>Ecdysozoa</taxon>
        <taxon>Arthropoda</taxon>
        <taxon>Hexapoda</taxon>
        <taxon>Insecta</taxon>
        <taxon>Pterygota</taxon>
        <taxon>Neoptera</taxon>
        <taxon>Polyneoptera</taxon>
        <taxon>Dictyoptera</taxon>
        <taxon>Blattodea</taxon>
        <taxon>Blattoidea</taxon>
        <taxon>Blattidae</taxon>
        <taxon>Blattinae</taxon>
        <taxon>Periplaneta</taxon>
    </lineage>
</organism>
<sequence>MAGLYEGGNEPAGSLKISLGIIDFEFWRPIFRQNWARLEPYKTLSIKLERERHPFWSDTAIKKEAKRRFEKAARKFLYSSLKSVKEMRPNSQWGYYMYPYCFNYSPDNMTPYCPRQVQIENDEMNWLFSLTDTMYPSIFLRKNLLLTKIQLNFFVKGRLGEALRIADKIDEPKPTVNAHFWYKYKDVDQFVSEVNTNLKLNYIRLNPWRKNPWNAKVNKITVDLTFTCLSRGELSSNND</sequence>
<evidence type="ECO:0000313" key="4">
    <source>
        <dbReference type="EMBL" id="KAJ4431247.1"/>
    </source>
</evidence>
<comment type="similarity">
    <text evidence="1 3">Belongs to the glycosyl hydrolase 56 family.</text>
</comment>
<evidence type="ECO:0000256" key="2">
    <source>
        <dbReference type="ARBA" id="ARBA00023157"/>
    </source>
</evidence>
<dbReference type="InterPro" id="IPR013785">
    <property type="entry name" value="Aldolase_TIM"/>
</dbReference>
<dbReference type="SUPFAM" id="SSF51445">
    <property type="entry name" value="(Trans)glycosidases"/>
    <property type="match status" value="1"/>
</dbReference>
<dbReference type="Gene3D" id="3.20.20.70">
    <property type="entry name" value="Aldolase class I"/>
    <property type="match status" value="1"/>
</dbReference>
<evidence type="ECO:0000256" key="3">
    <source>
        <dbReference type="RuleBase" id="RU610713"/>
    </source>
</evidence>
<keyword evidence="2" id="KW-1015">Disulfide bond</keyword>
<dbReference type="InterPro" id="IPR017853">
    <property type="entry name" value="GH"/>
</dbReference>
<keyword evidence="3" id="KW-0378">Hydrolase</keyword>
<comment type="caution">
    <text evidence="4">The sequence shown here is derived from an EMBL/GenBank/DDBJ whole genome shotgun (WGS) entry which is preliminary data.</text>
</comment>
<name>A0ABQ8SAZ9_PERAM</name>
<reference evidence="4 5" key="1">
    <citation type="journal article" date="2022" name="Allergy">
        <title>Genome assembly and annotation of Periplaneta americana reveal a comprehensive cockroach allergen profile.</title>
        <authorList>
            <person name="Wang L."/>
            <person name="Xiong Q."/>
            <person name="Saelim N."/>
            <person name="Wang L."/>
            <person name="Nong W."/>
            <person name="Wan A.T."/>
            <person name="Shi M."/>
            <person name="Liu X."/>
            <person name="Cao Q."/>
            <person name="Hui J.H.L."/>
            <person name="Sookrung N."/>
            <person name="Leung T.F."/>
            <person name="Tungtrongchitr A."/>
            <person name="Tsui S.K.W."/>
        </authorList>
    </citation>
    <scope>NUCLEOTIDE SEQUENCE [LARGE SCALE GENOMIC DNA]</scope>
    <source>
        <strain evidence="4">PWHHKU_190912</strain>
    </source>
</reference>
<protein>
    <recommendedName>
        <fullName evidence="3">Hyaluronidase</fullName>
        <ecNumber evidence="3">3.2.1.35</ecNumber>
    </recommendedName>
</protein>
<dbReference type="PANTHER" id="PTHR11769">
    <property type="entry name" value="HYALURONIDASE"/>
    <property type="match status" value="1"/>
</dbReference>
<dbReference type="PRINTS" id="PR00846">
    <property type="entry name" value="GLHYDRLASE56"/>
</dbReference>
<dbReference type="EMBL" id="JAJSOF020000031">
    <property type="protein sequence ID" value="KAJ4431247.1"/>
    <property type="molecule type" value="Genomic_DNA"/>
</dbReference>
<gene>
    <name evidence="4" type="ORF">ANN_19844</name>
</gene>
<dbReference type="InterPro" id="IPR018155">
    <property type="entry name" value="Hyaluronidase"/>
</dbReference>
<dbReference type="Proteomes" id="UP001148838">
    <property type="component" value="Unassembled WGS sequence"/>
</dbReference>
<evidence type="ECO:0000256" key="1">
    <source>
        <dbReference type="ARBA" id="ARBA00008871"/>
    </source>
</evidence>
<evidence type="ECO:0000313" key="5">
    <source>
        <dbReference type="Proteomes" id="UP001148838"/>
    </source>
</evidence>
<dbReference type="Pfam" id="PF01630">
    <property type="entry name" value="Glyco_hydro_56"/>
    <property type="match status" value="1"/>
</dbReference>
<proteinExistence type="inferred from homology"/>
<comment type="catalytic activity">
    <reaction evidence="3">
        <text>Random hydrolysis of (1-&gt;4)-linkages between N-acetyl-beta-D-glucosamine and D-glucuronate residues in hyaluronate.</text>
        <dbReference type="EC" id="3.2.1.35"/>
    </reaction>
</comment>
<dbReference type="EC" id="3.2.1.35" evidence="3"/>
<dbReference type="PANTHER" id="PTHR11769:SF35">
    <property type="entry name" value="HYALURONIDASE"/>
    <property type="match status" value="1"/>
</dbReference>
<keyword evidence="5" id="KW-1185">Reference proteome</keyword>
<accession>A0ABQ8SAZ9</accession>
<keyword evidence="3" id="KW-0326">Glycosidase</keyword>